<dbReference type="Proteomes" id="UP000006813">
    <property type="component" value="Unassembled WGS sequence"/>
</dbReference>
<dbReference type="InParanoid" id="G5BFM6"/>
<accession>G5BFM6</accession>
<evidence type="ECO:0000313" key="1">
    <source>
        <dbReference type="EMBL" id="EHB08087.1"/>
    </source>
</evidence>
<gene>
    <name evidence="1" type="ORF">GW7_16654</name>
</gene>
<organism evidence="1 2">
    <name type="scientific">Heterocephalus glaber</name>
    <name type="common">Naked mole rat</name>
    <dbReference type="NCBI Taxonomy" id="10181"/>
    <lineage>
        <taxon>Eukaryota</taxon>
        <taxon>Metazoa</taxon>
        <taxon>Chordata</taxon>
        <taxon>Craniata</taxon>
        <taxon>Vertebrata</taxon>
        <taxon>Euteleostomi</taxon>
        <taxon>Mammalia</taxon>
        <taxon>Eutheria</taxon>
        <taxon>Euarchontoglires</taxon>
        <taxon>Glires</taxon>
        <taxon>Rodentia</taxon>
        <taxon>Hystricomorpha</taxon>
        <taxon>Bathyergidae</taxon>
        <taxon>Heterocephalus</taxon>
    </lineage>
</organism>
<sequence length="80" mass="8491">MILQMQFIEGDTGIYAGSDLTSLTTDQATKQNVESWRLGRKCNPPQQVSREIQEQGEGGACTGFCVTSGSIASTGSSSED</sequence>
<protein>
    <submittedName>
        <fullName evidence="1">Uncharacterized protein</fullName>
    </submittedName>
</protein>
<evidence type="ECO:0000313" key="2">
    <source>
        <dbReference type="Proteomes" id="UP000006813"/>
    </source>
</evidence>
<proteinExistence type="predicted"/>
<dbReference type="EMBL" id="JH170049">
    <property type="protein sequence ID" value="EHB08087.1"/>
    <property type="molecule type" value="Genomic_DNA"/>
</dbReference>
<reference evidence="1 2" key="1">
    <citation type="journal article" date="2011" name="Nature">
        <title>Genome sequencing reveals insights into physiology and longevity of the naked mole rat.</title>
        <authorList>
            <person name="Kim E.B."/>
            <person name="Fang X."/>
            <person name="Fushan A.A."/>
            <person name="Huang Z."/>
            <person name="Lobanov A.V."/>
            <person name="Han L."/>
            <person name="Marino S.M."/>
            <person name="Sun X."/>
            <person name="Turanov A.A."/>
            <person name="Yang P."/>
            <person name="Yim S.H."/>
            <person name="Zhao X."/>
            <person name="Kasaikina M.V."/>
            <person name="Stoletzki N."/>
            <person name="Peng C."/>
            <person name="Polak P."/>
            <person name="Xiong Z."/>
            <person name="Kiezun A."/>
            <person name="Zhu Y."/>
            <person name="Chen Y."/>
            <person name="Kryukov G.V."/>
            <person name="Zhang Q."/>
            <person name="Peshkin L."/>
            <person name="Yang L."/>
            <person name="Bronson R.T."/>
            <person name="Buffenstein R."/>
            <person name="Wang B."/>
            <person name="Han C."/>
            <person name="Li Q."/>
            <person name="Chen L."/>
            <person name="Zhao W."/>
            <person name="Sunyaev S.R."/>
            <person name="Park T.J."/>
            <person name="Zhang G."/>
            <person name="Wang J."/>
            <person name="Gladyshev V.N."/>
        </authorList>
    </citation>
    <scope>NUCLEOTIDE SEQUENCE [LARGE SCALE GENOMIC DNA]</scope>
</reference>
<dbReference type="AlphaFoldDB" id="G5BFM6"/>
<name>G5BFM6_HETGA</name>